<name>A0A6N1VCB3_9HYPH</name>
<keyword evidence="2" id="KW-0732">Signal</keyword>
<dbReference type="Proteomes" id="UP000509367">
    <property type="component" value="Chromosome"/>
</dbReference>
<evidence type="ECO:0000313" key="4">
    <source>
        <dbReference type="Proteomes" id="UP000509367"/>
    </source>
</evidence>
<evidence type="ECO:0000256" key="1">
    <source>
        <dbReference type="SAM" id="MobiDB-lite"/>
    </source>
</evidence>
<protein>
    <submittedName>
        <fullName evidence="3">Uncharacterized protein</fullName>
    </submittedName>
</protein>
<reference evidence="3 4" key="1">
    <citation type="submission" date="2020-06" db="EMBL/GenBank/DDBJ databases">
        <title>Oricola thermophila sp. nov. isolated from a tidal sediments.</title>
        <authorList>
            <person name="Kwon K.K."/>
            <person name="Yang S.-H."/>
            <person name="Park M.-J."/>
        </authorList>
    </citation>
    <scope>NUCLEOTIDE SEQUENCE [LARGE SCALE GENOMIC DNA]</scope>
    <source>
        <strain evidence="3 4">MEBiC13590</strain>
    </source>
</reference>
<gene>
    <name evidence="3" type="ORF">HTY61_07500</name>
</gene>
<accession>A0A6N1VCB3</accession>
<evidence type="ECO:0000313" key="3">
    <source>
        <dbReference type="EMBL" id="QKV18308.1"/>
    </source>
</evidence>
<feature type="signal peptide" evidence="2">
    <location>
        <begin position="1"/>
        <end position="21"/>
    </location>
</feature>
<feature type="chain" id="PRO_5026814023" evidence="2">
    <location>
        <begin position="22"/>
        <end position="297"/>
    </location>
</feature>
<organism evidence="3 4">
    <name type="scientific">Oricola thermophila</name>
    <dbReference type="NCBI Taxonomy" id="2742145"/>
    <lineage>
        <taxon>Bacteria</taxon>
        <taxon>Pseudomonadati</taxon>
        <taxon>Pseudomonadota</taxon>
        <taxon>Alphaproteobacteria</taxon>
        <taxon>Hyphomicrobiales</taxon>
        <taxon>Ahrensiaceae</taxon>
        <taxon>Oricola</taxon>
    </lineage>
</organism>
<sequence>MFVRFCLAFAALAMAPWPTAAQSLNPGYRLVLEPGELTVTLDGEVVFEVSQDPADPLFMVRGVRDMTGNGHANLAVIWRRARSAAQFVLAEMRPGDFAILHRAQGMTSDILSTYEALSDEQAAALARGESLAPGPELRRPLPADVAPVEPETGHWSFQPGSWDSGAAGFLGWVAEEDAEDNFSQIWFRCPDNGDPIWVLPDREHDNVEDVPAHVSLVADGMEMPIHMMPQIDDQTGAWYPIGTLDRDTDLFARLLSAGSVALAYGEEWIPLVRNGPSPRNEAALRMFIARCDLPTGK</sequence>
<dbReference type="AlphaFoldDB" id="A0A6N1VCB3"/>
<evidence type="ECO:0000256" key="2">
    <source>
        <dbReference type="SAM" id="SignalP"/>
    </source>
</evidence>
<dbReference type="EMBL" id="CP054836">
    <property type="protein sequence ID" value="QKV18308.1"/>
    <property type="molecule type" value="Genomic_DNA"/>
</dbReference>
<dbReference type="RefSeq" id="WP_175276202.1">
    <property type="nucleotide sequence ID" value="NZ_CP054836.1"/>
</dbReference>
<feature type="region of interest" description="Disordered" evidence="1">
    <location>
        <begin position="129"/>
        <end position="157"/>
    </location>
</feature>
<proteinExistence type="predicted"/>
<dbReference type="KEGG" id="orm:HTY61_07500"/>
<keyword evidence="4" id="KW-1185">Reference proteome</keyword>